<accession>A0A9X0D8B0</accession>
<dbReference type="EMBL" id="MU825418">
    <property type="protein sequence ID" value="KAJ7390251.1"/>
    <property type="molecule type" value="Genomic_DNA"/>
</dbReference>
<sequence length="74" mass="8656">MDLVLFRDALFEHVTRLIRVIAAAARQHAVDWLLEAVDGQSLSRLSAYIIGFKVFQIEVTKHYRKTEFREGMYD</sequence>
<name>A0A9X0D8B0_9CNID</name>
<evidence type="ECO:0000259" key="2">
    <source>
        <dbReference type="Pfam" id="PF12780"/>
    </source>
</evidence>
<dbReference type="InterPro" id="IPR024317">
    <property type="entry name" value="Dynein_heavy_chain_D4_dom"/>
</dbReference>
<dbReference type="InterPro" id="IPR027417">
    <property type="entry name" value="P-loop_NTPase"/>
</dbReference>
<dbReference type="AlphaFoldDB" id="A0A9X0D8B0"/>
<dbReference type="InterPro" id="IPR026983">
    <property type="entry name" value="DHC"/>
</dbReference>
<evidence type="ECO:0000313" key="4">
    <source>
        <dbReference type="Proteomes" id="UP001163046"/>
    </source>
</evidence>
<dbReference type="GO" id="GO:0007018">
    <property type="term" value="P:microtubule-based movement"/>
    <property type="evidence" value="ECO:0007669"/>
    <property type="project" value="InterPro"/>
</dbReference>
<dbReference type="GO" id="GO:0051959">
    <property type="term" value="F:dynein light intermediate chain binding"/>
    <property type="evidence" value="ECO:0007669"/>
    <property type="project" value="InterPro"/>
</dbReference>
<evidence type="ECO:0000256" key="1">
    <source>
        <dbReference type="ARBA" id="ARBA00008887"/>
    </source>
</evidence>
<dbReference type="Proteomes" id="UP001163046">
    <property type="component" value="Unassembled WGS sequence"/>
</dbReference>
<dbReference type="PANTHER" id="PTHR46961:SF8">
    <property type="entry name" value="DYNEIN AXONEMAL HEAVY CHAIN 7"/>
    <property type="match status" value="1"/>
</dbReference>
<feature type="domain" description="Dynein heavy chain AAA module D4" evidence="2">
    <location>
        <begin position="1"/>
        <end position="71"/>
    </location>
</feature>
<dbReference type="Pfam" id="PF12780">
    <property type="entry name" value="AAA_8"/>
    <property type="match status" value="1"/>
</dbReference>
<protein>
    <recommendedName>
        <fullName evidence="2">Dynein heavy chain AAA module D4 domain-containing protein</fullName>
    </recommendedName>
</protein>
<dbReference type="Gene3D" id="3.40.50.300">
    <property type="entry name" value="P-loop containing nucleotide triphosphate hydrolases"/>
    <property type="match status" value="1"/>
</dbReference>
<gene>
    <name evidence="3" type="ORF">OS493_026119</name>
</gene>
<dbReference type="GO" id="GO:0045505">
    <property type="term" value="F:dynein intermediate chain binding"/>
    <property type="evidence" value="ECO:0007669"/>
    <property type="project" value="InterPro"/>
</dbReference>
<dbReference type="PANTHER" id="PTHR46961">
    <property type="entry name" value="DYNEIN HEAVY CHAIN 1, AXONEMAL-LIKE PROTEIN"/>
    <property type="match status" value="1"/>
</dbReference>
<proteinExistence type="inferred from homology"/>
<comment type="similarity">
    <text evidence="1">Belongs to the dynein heavy chain family.</text>
</comment>
<reference evidence="3" key="1">
    <citation type="submission" date="2023-01" db="EMBL/GenBank/DDBJ databases">
        <title>Genome assembly of the deep-sea coral Lophelia pertusa.</title>
        <authorList>
            <person name="Herrera S."/>
            <person name="Cordes E."/>
        </authorList>
    </citation>
    <scope>NUCLEOTIDE SEQUENCE</scope>
    <source>
        <strain evidence="3">USNM1676648</strain>
        <tissue evidence="3">Polyp</tissue>
    </source>
</reference>
<organism evidence="3 4">
    <name type="scientific">Desmophyllum pertusum</name>
    <dbReference type="NCBI Taxonomy" id="174260"/>
    <lineage>
        <taxon>Eukaryota</taxon>
        <taxon>Metazoa</taxon>
        <taxon>Cnidaria</taxon>
        <taxon>Anthozoa</taxon>
        <taxon>Hexacorallia</taxon>
        <taxon>Scleractinia</taxon>
        <taxon>Caryophylliina</taxon>
        <taxon>Caryophylliidae</taxon>
        <taxon>Desmophyllum</taxon>
    </lineage>
</organism>
<keyword evidence="4" id="KW-1185">Reference proteome</keyword>
<evidence type="ECO:0000313" key="3">
    <source>
        <dbReference type="EMBL" id="KAJ7390251.1"/>
    </source>
</evidence>
<comment type="caution">
    <text evidence="3">The sequence shown here is derived from an EMBL/GenBank/DDBJ whole genome shotgun (WGS) entry which is preliminary data.</text>
</comment>
<dbReference type="GO" id="GO:0030286">
    <property type="term" value="C:dynein complex"/>
    <property type="evidence" value="ECO:0007669"/>
    <property type="project" value="InterPro"/>
</dbReference>